<evidence type="ECO:0000313" key="2">
    <source>
        <dbReference type="EMBL" id="EPB78558.1"/>
    </source>
</evidence>
<dbReference type="InterPro" id="IPR009072">
    <property type="entry name" value="Histone-fold"/>
</dbReference>
<dbReference type="SMART" id="SM00414">
    <property type="entry name" value="H2A"/>
    <property type="match status" value="1"/>
</dbReference>
<dbReference type="PRINTS" id="PR00620">
    <property type="entry name" value="HISTONEH2A"/>
</dbReference>
<evidence type="ECO:0000256" key="1">
    <source>
        <dbReference type="RuleBase" id="RU003767"/>
    </source>
</evidence>
<gene>
    <name evidence="2" type="ORF">ANCCEY_02399</name>
</gene>
<dbReference type="EMBL" id="KE124810">
    <property type="protein sequence ID" value="EPB78558.1"/>
    <property type="molecule type" value="Genomic_DNA"/>
</dbReference>
<dbReference type="GO" id="GO:0030527">
    <property type="term" value="F:structural constituent of chromatin"/>
    <property type="evidence" value="ECO:0007669"/>
    <property type="project" value="InterPro"/>
</dbReference>
<evidence type="ECO:0000313" key="3">
    <source>
        <dbReference type="Proteomes" id="UP000054495"/>
    </source>
</evidence>
<dbReference type="Proteomes" id="UP000054495">
    <property type="component" value="Unassembled WGS sequence"/>
</dbReference>
<reference evidence="2 3" key="1">
    <citation type="submission" date="2013-05" db="EMBL/GenBank/DDBJ databases">
        <title>Draft genome of the parasitic nematode Anyclostoma ceylanicum.</title>
        <authorList>
            <person name="Mitreva M."/>
        </authorList>
    </citation>
    <scope>NUCLEOTIDE SEQUENCE [LARGE SCALE GENOMIC DNA]</scope>
</reference>
<keyword evidence="1" id="KW-0544">Nucleosome core</keyword>
<dbReference type="SUPFAM" id="SSF47113">
    <property type="entry name" value="Histone-fold"/>
    <property type="match status" value="1"/>
</dbReference>
<keyword evidence="1" id="KW-0158">Chromosome</keyword>
<dbReference type="GO" id="GO:0046982">
    <property type="term" value="F:protein heterodimerization activity"/>
    <property type="evidence" value="ECO:0007669"/>
    <property type="project" value="InterPro"/>
</dbReference>
<keyword evidence="3" id="KW-1185">Reference proteome</keyword>
<protein>
    <recommendedName>
        <fullName evidence="1">Histone H2A</fullName>
    </recommendedName>
</protein>
<keyword evidence="1" id="KW-0238">DNA-binding</keyword>
<organism evidence="2 3">
    <name type="scientific">Ancylostoma ceylanicum</name>
    <dbReference type="NCBI Taxonomy" id="53326"/>
    <lineage>
        <taxon>Eukaryota</taxon>
        <taxon>Metazoa</taxon>
        <taxon>Ecdysozoa</taxon>
        <taxon>Nematoda</taxon>
        <taxon>Chromadorea</taxon>
        <taxon>Rhabditida</taxon>
        <taxon>Rhabditina</taxon>
        <taxon>Rhabditomorpha</taxon>
        <taxon>Strongyloidea</taxon>
        <taxon>Ancylostomatidae</taxon>
        <taxon>Ancylostomatinae</taxon>
        <taxon>Ancylostoma</taxon>
    </lineage>
</organism>
<dbReference type="Gene3D" id="1.10.20.10">
    <property type="entry name" value="Histone, subunit A"/>
    <property type="match status" value="1"/>
</dbReference>
<dbReference type="AlphaFoldDB" id="A0A0D6M4Z2"/>
<comment type="similarity">
    <text evidence="1">Belongs to the histone H2A family.</text>
</comment>
<dbReference type="GO" id="GO:0003677">
    <property type="term" value="F:DNA binding"/>
    <property type="evidence" value="ECO:0007669"/>
    <property type="project" value="UniProtKB-KW"/>
</dbReference>
<keyword evidence="1" id="KW-0539">Nucleus</keyword>
<comment type="subunit">
    <text evidence="1">The nucleosome is a histone octamer containing two molecules each of H2A, H2B, H3 and H4 assembled in one H3-H4 heterotetramer and two H2A-H2B heterodimers. The octamer wraps approximately 147 bp of DNA.</text>
</comment>
<name>A0A0D6M4Z2_9BILA</name>
<comment type="subcellular location">
    <subcellularLocation>
        <location evidence="1">Nucleus</location>
    </subcellularLocation>
</comment>
<dbReference type="GO" id="GO:0005634">
    <property type="term" value="C:nucleus"/>
    <property type="evidence" value="ECO:0007669"/>
    <property type="project" value="UniProtKB-SubCell"/>
</dbReference>
<sequence length="124" mass="13761">MARMFLVGVVRYSLRCERNANVPANCEVVGRVSQVDGRRCRIGCNVSSKVSLHLSAMLEYLVAEVVEVVGNAAMDESERSIELRHICMAPNFYSKLNKLVNEAVFSEGGLVPTSVLFENNIIRL</sequence>
<accession>A0A0D6M4Z2</accession>
<proteinExistence type="inferred from homology"/>
<dbReference type="GO" id="GO:0000786">
    <property type="term" value="C:nucleosome"/>
    <property type="evidence" value="ECO:0007669"/>
    <property type="project" value="UniProtKB-KW"/>
</dbReference>
<dbReference type="InterPro" id="IPR002119">
    <property type="entry name" value="Histone_H2A"/>
</dbReference>